<dbReference type="AlphaFoldDB" id="A0A1Q9BVY4"/>
<dbReference type="GO" id="GO:0005509">
    <property type="term" value="F:calcium ion binding"/>
    <property type="evidence" value="ECO:0007669"/>
    <property type="project" value="InterPro"/>
</dbReference>
<feature type="non-terminal residue" evidence="3">
    <location>
        <position position="1"/>
    </location>
</feature>
<name>A0A1Q9BVY4_SYMMI</name>
<keyword evidence="1" id="KW-0106">Calcium</keyword>
<dbReference type="EMBL" id="LSRX01003269">
    <property type="protein sequence ID" value="OLP74750.1"/>
    <property type="molecule type" value="Genomic_DNA"/>
</dbReference>
<sequence length="94" mass="10694">DVWSLFMIIDADRSGLIDLEEFVAGCMQLHGPAKSLHVAKMSHDNKVTRQMLQEVEARSEDPKKHGQPLLHCNICSTEVNAKRESTIHFMRQHA</sequence>
<dbReference type="Gene3D" id="1.10.238.10">
    <property type="entry name" value="EF-hand"/>
    <property type="match status" value="1"/>
</dbReference>
<keyword evidence="4" id="KW-1185">Reference proteome</keyword>
<accession>A0A1Q9BVY4</accession>
<evidence type="ECO:0000256" key="1">
    <source>
        <dbReference type="ARBA" id="ARBA00022837"/>
    </source>
</evidence>
<dbReference type="InterPro" id="IPR011992">
    <property type="entry name" value="EF-hand-dom_pair"/>
</dbReference>
<dbReference type="InterPro" id="IPR002048">
    <property type="entry name" value="EF_hand_dom"/>
</dbReference>
<comment type="caution">
    <text evidence="3">The sequence shown here is derived from an EMBL/GenBank/DDBJ whole genome shotgun (WGS) entry which is preliminary data.</text>
</comment>
<evidence type="ECO:0000259" key="2">
    <source>
        <dbReference type="PROSITE" id="PS50222"/>
    </source>
</evidence>
<dbReference type="PROSITE" id="PS50222">
    <property type="entry name" value="EF_HAND_2"/>
    <property type="match status" value="1"/>
</dbReference>
<evidence type="ECO:0000313" key="3">
    <source>
        <dbReference type="EMBL" id="OLP74750.1"/>
    </source>
</evidence>
<dbReference type="Proteomes" id="UP000186817">
    <property type="component" value="Unassembled WGS sequence"/>
</dbReference>
<dbReference type="SUPFAM" id="SSF47473">
    <property type="entry name" value="EF-hand"/>
    <property type="match status" value="1"/>
</dbReference>
<dbReference type="OrthoDB" id="445814at2759"/>
<dbReference type="InterPro" id="IPR018247">
    <property type="entry name" value="EF_Hand_1_Ca_BS"/>
</dbReference>
<feature type="non-terminal residue" evidence="3">
    <location>
        <position position="94"/>
    </location>
</feature>
<feature type="domain" description="EF-hand" evidence="2">
    <location>
        <begin position="1"/>
        <end position="32"/>
    </location>
</feature>
<evidence type="ECO:0000313" key="4">
    <source>
        <dbReference type="Proteomes" id="UP000186817"/>
    </source>
</evidence>
<reference evidence="3 4" key="1">
    <citation type="submission" date="2016-02" db="EMBL/GenBank/DDBJ databases">
        <title>Genome analysis of coral dinoflagellate symbionts highlights evolutionary adaptations to a symbiotic lifestyle.</title>
        <authorList>
            <person name="Aranda M."/>
            <person name="Li Y."/>
            <person name="Liew Y.J."/>
            <person name="Baumgarten S."/>
            <person name="Simakov O."/>
            <person name="Wilson M."/>
            <person name="Piel J."/>
            <person name="Ashoor H."/>
            <person name="Bougouffa S."/>
            <person name="Bajic V.B."/>
            <person name="Ryu T."/>
            <person name="Ravasi T."/>
            <person name="Bayer T."/>
            <person name="Micklem G."/>
            <person name="Kim H."/>
            <person name="Bhak J."/>
            <person name="Lajeunesse T.C."/>
            <person name="Voolstra C.R."/>
        </authorList>
    </citation>
    <scope>NUCLEOTIDE SEQUENCE [LARGE SCALE GENOMIC DNA]</scope>
    <source>
        <strain evidence="3 4">CCMP2467</strain>
    </source>
</reference>
<dbReference type="PROSITE" id="PS00018">
    <property type="entry name" value="EF_HAND_1"/>
    <property type="match status" value="1"/>
</dbReference>
<proteinExistence type="predicted"/>
<gene>
    <name evidence="3" type="ORF">AK812_SmicGene45627</name>
</gene>
<protein>
    <recommendedName>
        <fullName evidence="2">EF-hand domain-containing protein</fullName>
    </recommendedName>
</protein>
<organism evidence="3 4">
    <name type="scientific">Symbiodinium microadriaticum</name>
    <name type="common">Dinoflagellate</name>
    <name type="synonym">Zooxanthella microadriatica</name>
    <dbReference type="NCBI Taxonomy" id="2951"/>
    <lineage>
        <taxon>Eukaryota</taxon>
        <taxon>Sar</taxon>
        <taxon>Alveolata</taxon>
        <taxon>Dinophyceae</taxon>
        <taxon>Suessiales</taxon>
        <taxon>Symbiodiniaceae</taxon>
        <taxon>Symbiodinium</taxon>
    </lineage>
</organism>